<dbReference type="InterPro" id="IPR013024">
    <property type="entry name" value="GGCT-like"/>
</dbReference>
<dbReference type="Gene3D" id="3.10.490.10">
    <property type="entry name" value="Gamma-glutamyl cyclotransferase-like"/>
    <property type="match status" value="1"/>
</dbReference>
<keyword evidence="4" id="KW-1185">Reference proteome</keyword>
<dbReference type="GO" id="GO:0005737">
    <property type="term" value="C:cytoplasm"/>
    <property type="evidence" value="ECO:0007669"/>
    <property type="project" value="TreeGrafter"/>
</dbReference>
<dbReference type="PANTHER" id="PTHR12192">
    <property type="entry name" value="CATION TRANSPORT PROTEIN CHAC-RELATED"/>
    <property type="match status" value="1"/>
</dbReference>
<dbReference type="EC" id="4.3.2.7" evidence="1"/>
<protein>
    <recommendedName>
        <fullName evidence="1">glutathione-specific gamma-glutamylcyclotransferase</fullName>
        <ecNumber evidence="1">4.3.2.7</ecNumber>
    </recommendedName>
</protein>
<organism evidence="3 4">
    <name type="scientific">Hydnum rufescens UP504</name>
    <dbReference type="NCBI Taxonomy" id="1448309"/>
    <lineage>
        <taxon>Eukaryota</taxon>
        <taxon>Fungi</taxon>
        <taxon>Dikarya</taxon>
        <taxon>Basidiomycota</taxon>
        <taxon>Agaricomycotina</taxon>
        <taxon>Agaricomycetes</taxon>
        <taxon>Cantharellales</taxon>
        <taxon>Hydnaceae</taxon>
        <taxon>Hydnum</taxon>
    </lineage>
</organism>
<gene>
    <name evidence="3" type="ORF">BS47DRAFT_1377800</name>
</gene>
<dbReference type="SUPFAM" id="SSF110857">
    <property type="entry name" value="Gamma-glutamyl cyclotransferase-like"/>
    <property type="match status" value="1"/>
</dbReference>
<name>A0A9P6ALJ1_9AGAM</name>
<keyword evidence="2" id="KW-0456">Lyase</keyword>
<dbReference type="PANTHER" id="PTHR12192:SF2">
    <property type="entry name" value="GLUTATHIONE-SPECIFIC GAMMA-GLUTAMYLCYCLOTRANSFERASE 2"/>
    <property type="match status" value="1"/>
</dbReference>
<evidence type="ECO:0000313" key="4">
    <source>
        <dbReference type="Proteomes" id="UP000886523"/>
    </source>
</evidence>
<dbReference type="InterPro" id="IPR006840">
    <property type="entry name" value="ChaC"/>
</dbReference>
<accession>A0A9P6ALJ1</accession>
<evidence type="ECO:0000256" key="2">
    <source>
        <dbReference type="ARBA" id="ARBA00023239"/>
    </source>
</evidence>
<sequence length="233" mass="26352">MENPDVPMYIVFGYGSLIFKPPPHVIAETPGFLKGYVRRFAQSSNDHRGIPEDPGRVVTLIHIEDWNKFSASDSFPHEDTVWGIAYSIDPTYAAETKAYLDYREKNGYTETTVDVWGVRNGEEVVLLHDTTVYVARPDNPAFVGSEPYDQLAHHIWSHQGPSGTNKEYLYRLSDAVRRLAPESHDSHLVTLEAKVRALDDEAALVLYLLSVGCRTSIRLSKFWSFVTRPVVVL</sequence>
<dbReference type="CDD" id="cd06661">
    <property type="entry name" value="GGCT_like"/>
    <property type="match status" value="1"/>
</dbReference>
<dbReference type="GO" id="GO:0061928">
    <property type="term" value="F:glutathione specific gamma-glutamylcyclotransferase activity"/>
    <property type="evidence" value="ECO:0007669"/>
    <property type="project" value="UniProtKB-EC"/>
</dbReference>
<evidence type="ECO:0000256" key="1">
    <source>
        <dbReference type="ARBA" id="ARBA00012344"/>
    </source>
</evidence>
<proteinExistence type="predicted"/>
<comment type="caution">
    <text evidence="3">The sequence shown here is derived from an EMBL/GenBank/DDBJ whole genome shotgun (WGS) entry which is preliminary data.</text>
</comment>
<dbReference type="OrthoDB" id="5894at2759"/>
<dbReference type="Proteomes" id="UP000886523">
    <property type="component" value="Unassembled WGS sequence"/>
</dbReference>
<dbReference type="EMBL" id="MU129067">
    <property type="protein sequence ID" value="KAF9508003.1"/>
    <property type="molecule type" value="Genomic_DNA"/>
</dbReference>
<dbReference type="InterPro" id="IPR036568">
    <property type="entry name" value="GGCT-like_sf"/>
</dbReference>
<evidence type="ECO:0000313" key="3">
    <source>
        <dbReference type="EMBL" id="KAF9508003.1"/>
    </source>
</evidence>
<dbReference type="AlphaFoldDB" id="A0A9P6ALJ1"/>
<reference evidence="3" key="1">
    <citation type="journal article" date="2020" name="Nat. Commun.">
        <title>Large-scale genome sequencing of mycorrhizal fungi provides insights into the early evolution of symbiotic traits.</title>
        <authorList>
            <person name="Miyauchi S."/>
            <person name="Kiss E."/>
            <person name="Kuo A."/>
            <person name="Drula E."/>
            <person name="Kohler A."/>
            <person name="Sanchez-Garcia M."/>
            <person name="Morin E."/>
            <person name="Andreopoulos B."/>
            <person name="Barry K.W."/>
            <person name="Bonito G."/>
            <person name="Buee M."/>
            <person name="Carver A."/>
            <person name="Chen C."/>
            <person name="Cichocki N."/>
            <person name="Clum A."/>
            <person name="Culley D."/>
            <person name="Crous P.W."/>
            <person name="Fauchery L."/>
            <person name="Girlanda M."/>
            <person name="Hayes R.D."/>
            <person name="Keri Z."/>
            <person name="LaButti K."/>
            <person name="Lipzen A."/>
            <person name="Lombard V."/>
            <person name="Magnuson J."/>
            <person name="Maillard F."/>
            <person name="Murat C."/>
            <person name="Nolan M."/>
            <person name="Ohm R.A."/>
            <person name="Pangilinan J."/>
            <person name="Pereira M.F."/>
            <person name="Perotto S."/>
            <person name="Peter M."/>
            <person name="Pfister S."/>
            <person name="Riley R."/>
            <person name="Sitrit Y."/>
            <person name="Stielow J.B."/>
            <person name="Szollosi G."/>
            <person name="Zifcakova L."/>
            <person name="Stursova M."/>
            <person name="Spatafora J.W."/>
            <person name="Tedersoo L."/>
            <person name="Vaario L.M."/>
            <person name="Yamada A."/>
            <person name="Yan M."/>
            <person name="Wang P."/>
            <person name="Xu J."/>
            <person name="Bruns T."/>
            <person name="Baldrian P."/>
            <person name="Vilgalys R."/>
            <person name="Dunand C."/>
            <person name="Henrissat B."/>
            <person name="Grigoriev I.V."/>
            <person name="Hibbett D."/>
            <person name="Nagy L.G."/>
            <person name="Martin F.M."/>
        </authorList>
    </citation>
    <scope>NUCLEOTIDE SEQUENCE</scope>
    <source>
        <strain evidence="3">UP504</strain>
    </source>
</reference>
<dbReference type="Pfam" id="PF04752">
    <property type="entry name" value="ChaC"/>
    <property type="match status" value="1"/>
</dbReference>
<dbReference type="GO" id="GO:0006751">
    <property type="term" value="P:glutathione catabolic process"/>
    <property type="evidence" value="ECO:0007669"/>
    <property type="project" value="InterPro"/>
</dbReference>